<name>A0ABR3CR61_9PEZI</name>
<gene>
    <name evidence="4" type="ORF">SLS55_001775</name>
</gene>
<dbReference type="RefSeq" id="XP_066635830.1">
    <property type="nucleotide sequence ID" value="XM_066773263.1"/>
</dbReference>
<dbReference type="SUPFAM" id="SSF52540">
    <property type="entry name" value="P-loop containing nucleoside triphosphate hydrolases"/>
    <property type="match status" value="1"/>
</dbReference>
<evidence type="ECO:0000256" key="3">
    <source>
        <dbReference type="ARBA" id="ARBA00022777"/>
    </source>
</evidence>
<dbReference type="EMBL" id="JAJVCZ030000002">
    <property type="protein sequence ID" value="KAL0262801.1"/>
    <property type="molecule type" value="Genomic_DNA"/>
</dbReference>
<dbReference type="Gene3D" id="3.40.50.300">
    <property type="entry name" value="P-loop containing nucleotide triphosphate hydrolases"/>
    <property type="match status" value="1"/>
</dbReference>
<evidence type="ECO:0000256" key="1">
    <source>
        <dbReference type="ARBA" id="ARBA00022679"/>
    </source>
</evidence>
<dbReference type="Pfam" id="PF00406">
    <property type="entry name" value="ADK"/>
    <property type="match status" value="1"/>
</dbReference>
<reference evidence="4 5" key="1">
    <citation type="submission" date="2024-02" db="EMBL/GenBank/DDBJ databases">
        <title>De novo assembly and annotation of 12 fungi associated with fruit tree decline syndrome in Ontario, Canada.</title>
        <authorList>
            <person name="Sulman M."/>
            <person name="Ellouze W."/>
            <person name="Ilyukhin E."/>
        </authorList>
    </citation>
    <scope>NUCLEOTIDE SEQUENCE [LARGE SCALE GENOMIC DNA]</scope>
    <source>
        <strain evidence="4 5">FDS-637</strain>
    </source>
</reference>
<dbReference type="PANTHER" id="PTHR23359">
    <property type="entry name" value="NUCLEOTIDE KINASE"/>
    <property type="match status" value="1"/>
</dbReference>
<keyword evidence="3" id="KW-0418">Kinase</keyword>
<accession>A0ABR3CR61</accession>
<evidence type="ECO:0000313" key="5">
    <source>
        <dbReference type="Proteomes" id="UP001430584"/>
    </source>
</evidence>
<evidence type="ECO:0000313" key="4">
    <source>
        <dbReference type="EMBL" id="KAL0262801.1"/>
    </source>
</evidence>
<comment type="caution">
    <text evidence="4">The sequence shown here is derived from an EMBL/GenBank/DDBJ whole genome shotgun (WGS) entry which is preliminary data.</text>
</comment>
<keyword evidence="5" id="KW-1185">Reference proteome</keyword>
<protein>
    <submittedName>
        <fullName evidence="4">Uncharacterized protein</fullName>
    </submittedName>
</protein>
<evidence type="ECO:0000256" key="2">
    <source>
        <dbReference type="ARBA" id="ARBA00022741"/>
    </source>
</evidence>
<sequence>MLAGRVGPKEITVGILKRHIMDAVQKGMQTFVLDGQWRLVSQLLRDANGDGGFPRNLDQCEHFENEIAPFRQMVVLECSESTLAQRLAARGRFDDAKDNVQRRLHTFREATSRVIRTFEEADKVARINGELDIEAVAEQLDKVLEDSLQGLLARRKDEA</sequence>
<dbReference type="InterPro" id="IPR000850">
    <property type="entry name" value="Adenylat/UMP-CMP_kin"/>
</dbReference>
<keyword evidence="1" id="KW-0808">Transferase</keyword>
<proteinExistence type="predicted"/>
<organism evidence="4 5">
    <name type="scientific">Diplodia seriata</name>
    <dbReference type="NCBI Taxonomy" id="420778"/>
    <lineage>
        <taxon>Eukaryota</taxon>
        <taxon>Fungi</taxon>
        <taxon>Dikarya</taxon>
        <taxon>Ascomycota</taxon>
        <taxon>Pezizomycotina</taxon>
        <taxon>Dothideomycetes</taxon>
        <taxon>Dothideomycetes incertae sedis</taxon>
        <taxon>Botryosphaeriales</taxon>
        <taxon>Botryosphaeriaceae</taxon>
        <taxon>Diplodia</taxon>
    </lineage>
</organism>
<keyword evidence="2" id="KW-0547">Nucleotide-binding</keyword>
<dbReference type="InterPro" id="IPR027417">
    <property type="entry name" value="P-loop_NTPase"/>
</dbReference>
<dbReference type="GeneID" id="92005860"/>
<dbReference type="Proteomes" id="UP001430584">
    <property type="component" value="Unassembled WGS sequence"/>
</dbReference>